<feature type="transmembrane region" description="Helical" evidence="2">
    <location>
        <begin position="1053"/>
        <end position="1078"/>
    </location>
</feature>
<dbReference type="PANTHER" id="PTHR32305">
    <property type="match status" value="1"/>
</dbReference>
<dbReference type="Gene3D" id="2.180.10.10">
    <property type="entry name" value="RHS repeat-associated core"/>
    <property type="match status" value="1"/>
</dbReference>
<evidence type="ECO:0000259" key="3">
    <source>
        <dbReference type="PROSITE" id="PS51820"/>
    </source>
</evidence>
<organism evidence="4 5">
    <name type="scientific">Curtobacterium subtropicum</name>
    <dbReference type="NCBI Taxonomy" id="3055138"/>
    <lineage>
        <taxon>Bacteria</taxon>
        <taxon>Bacillati</taxon>
        <taxon>Actinomycetota</taxon>
        <taxon>Actinomycetes</taxon>
        <taxon>Micrococcales</taxon>
        <taxon>Microbacteriaceae</taxon>
        <taxon>Curtobacterium</taxon>
    </lineage>
</organism>
<dbReference type="InterPro" id="IPR022385">
    <property type="entry name" value="Rhs_assc_core"/>
</dbReference>
<dbReference type="RefSeq" id="WP_289469700.1">
    <property type="nucleotide sequence ID" value="NZ_JAUCMM010000003.1"/>
</dbReference>
<dbReference type="SUPFAM" id="SSF56988">
    <property type="entry name" value="Anthrax protective antigen"/>
    <property type="match status" value="1"/>
</dbReference>
<dbReference type="Proteomes" id="UP001235720">
    <property type="component" value="Unassembled WGS sequence"/>
</dbReference>
<accession>A0ABT7TEK2</accession>
<name>A0ABT7TEK2_9MICO</name>
<protein>
    <submittedName>
        <fullName evidence="4">PA14 domain-containing protein</fullName>
    </submittedName>
</protein>
<reference evidence="4 5" key="1">
    <citation type="submission" date="2023-06" db="EMBL/GenBank/DDBJ databases">
        <authorList>
            <person name="Feng G."/>
            <person name="Li J."/>
            <person name="Zhu H."/>
        </authorList>
    </citation>
    <scope>NUCLEOTIDE SEQUENCE [LARGE SCALE GENOMIC DNA]</scope>
    <source>
        <strain evidence="4 5">RHCJP20</strain>
    </source>
</reference>
<evidence type="ECO:0000256" key="2">
    <source>
        <dbReference type="SAM" id="Phobius"/>
    </source>
</evidence>
<comment type="caution">
    <text evidence="4">The sequence shown here is derived from an EMBL/GenBank/DDBJ whole genome shotgun (WGS) entry which is preliminary data.</text>
</comment>
<dbReference type="InterPro" id="IPR011658">
    <property type="entry name" value="PA14_dom"/>
</dbReference>
<dbReference type="InterPro" id="IPR037524">
    <property type="entry name" value="PA14/GLEYA"/>
</dbReference>
<evidence type="ECO:0000313" key="5">
    <source>
        <dbReference type="Proteomes" id="UP001235720"/>
    </source>
</evidence>
<feature type="domain" description="PA14" evidence="3">
    <location>
        <begin position="164"/>
        <end position="334"/>
    </location>
</feature>
<dbReference type="PANTHER" id="PTHR32305:SF15">
    <property type="entry name" value="PROTEIN RHSA-RELATED"/>
    <property type="match status" value="1"/>
</dbReference>
<dbReference type="Pfam" id="PF07691">
    <property type="entry name" value="PA14"/>
    <property type="match status" value="1"/>
</dbReference>
<evidence type="ECO:0000256" key="1">
    <source>
        <dbReference type="SAM" id="MobiDB-lite"/>
    </source>
</evidence>
<evidence type="ECO:0000313" key="4">
    <source>
        <dbReference type="EMBL" id="MDM7887997.1"/>
    </source>
</evidence>
<keyword evidence="2" id="KW-0472">Membrane</keyword>
<gene>
    <name evidence="4" type="ORF">QUG98_05965</name>
</gene>
<keyword evidence="2" id="KW-1133">Transmembrane helix</keyword>
<feature type="transmembrane region" description="Helical" evidence="2">
    <location>
        <begin position="1133"/>
        <end position="1153"/>
    </location>
</feature>
<keyword evidence="2" id="KW-0812">Transmembrane</keyword>
<dbReference type="InterPro" id="IPR050708">
    <property type="entry name" value="T6SS_VgrG/RHS"/>
</dbReference>
<dbReference type="PROSITE" id="PS51820">
    <property type="entry name" value="PA14"/>
    <property type="match status" value="1"/>
</dbReference>
<feature type="transmembrane region" description="Helical" evidence="2">
    <location>
        <begin position="1085"/>
        <end position="1113"/>
    </location>
</feature>
<keyword evidence="5" id="KW-1185">Reference proteome</keyword>
<dbReference type="EMBL" id="JAUCMM010000003">
    <property type="protein sequence ID" value="MDM7887997.1"/>
    <property type="molecule type" value="Genomic_DNA"/>
</dbReference>
<dbReference type="SMART" id="SM00758">
    <property type="entry name" value="PA14"/>
    <property type="match status" value="1"/>
</dbReference>
<feature type="region of interest" description="Disordered" evidence="1">
    <location>
        <begin position="18"/>
        <end position="42"/>
    </location>
</feature>
<proteinExistence type="predicted"/>
<dbReference type="Gene3D" id="3.90.182.10">
    <property type="entry name" value="Toxin - Anthrax Protective Antigen,domain 1"/>
    <property type="match status" value="1"/>
</dbReference>
<dbReference type="NCBIfam" id="TIGR03696">
    <property type="entry name" value="Rhs_assc_core"/>
    <property type="match status" value="1"/>
</dbReference>
<sequence length="1159" mass="118309">MTTDIRYDGTDRAVSVTLPAPDGVSSASRPQKTYGYGAADASGNRTSSVDVAGITVPNGHASTVTTDAALRQTSATSASGLTSTTVWNSRDNQLASIDPQGRESSTVYDQQDRAVASYGPAPTSCFGPVQPATAIQNTNGPLPTGGVCAGTGTPVAQTTTTIDGNLRGLAASWYNNQTLSGAPAAMTLGIPAAPGGTGGQTDGAVNYDWSTGSNAVSPLTSPTGTVVGGSSGAKWTASFTGLITFPTAGTYRFYTWADDGTKLWVNDQLVINDWNGGAPHIAAATKPFTVVAGQSLRIRLNYLQQVGTARLASAMTTGAVPAGYTAADVVPASMLSPAYNLGTSSTTADSVPSGAQANQISPITTATTYSRPWYGTVDGTTVDPAGLALKTSTTTEAPGAGYLRSLTRTLPAQAAAASTNAYFGASQTIKDAYGTTDGQICGVDVSTPQNGMLKSTTGPTPATGSAVVTSYLYDVWGRTAGTKTSGDADWSCVTFDTRGRAVKTVTAAFNGQPSSTATTAYSADGLTTAVADGAVPGSPNGSTTTTTTDLLGRTVKYVDVWGTTTTTSYDQAGRVTSSLAVTADGVQHTTGQSYDVDSKVTQFTVDGKVVAVPTYQQGEVTSVAYPAGAGNAGNGTSVAVTKDGAGALTGLAWSFPNGQPQVTDQVVRSQSGDVLQDTTALGATSNVSSYSYDTAGRLVAASIPRHRLTYGFGTASCAQSGAIAAAGRNGNRTSSSDQLLDAAGNALGSATQVASCFDAADRLIGTTVTNPVAGATPVNQSLIGSQLVYDAHGNTTTLADESLVYDGQDRHVQTALADGSTVSYVRDASNRIVQRTEQTPDGSKTVTRYGFTGDGDTPDFVYDGASKLTEWDLPLPGGVTAELRGSSAVWSYPNIHGDIIATADATGQLASQVLPVYDPFGQVMDQTTGLFGTAAANQAGPDTQQGNADYGWLGQHQKLSEHLGSIATIEMGARQYVAALGRFLQVDPVEGGTDNAYAYVNDPVNAFDLTGTRCISKQCGSKHRVASKRARPAPISAKTKRTLTLLSNIANTLSAVIGFASFFFPGPLGAVLTAGSFITGVAGTLLGCIITGVNASCVASAIMTGVSAAGPIGKGLSRLQIVKESAAVLADRIISIGVFHYGAVGSITSWGGYARARRR</sequence>